<dbReference type="EMBL" id="CAJQZP010001037">
    <property type="protein sequence ID" value="CAG5011901.1"/>
    <property type="molecule type" value="Genomic_DNA"/>
</dbReference>
<accession>A0A8S3X9D0</accession>
<name>A0A8S3X9D0_PARAO</name>
<feature type="compositionally biased region" description="Polar residues" evidence="1">
    <location>
        <begin position="32"/>
        <end position="71"/>
    </location>
</feature>
<feature type="region of interest" description="Disordered" evidence="1">
    <location>
        <begin position="137"/>
        <end position="159"/>
    </location>
</feature>
<dbReference type="AlphaFoldDB" id="A0A8S3X9D0"/>
<reference evidence="2" key="1">
    <citation type="submission" date="2021-04" db="EMBL/GenBank/DDBJ databases">
        <authorList>
            <person name="Tunstrom K."/>
        </authorList>
    </citation>
    <scope>NUCLEOTIDE SEQUENCE</scope>
</reference>
<gene>
    <name evidence="2" type="ORF">PAPOLLO_LOCUS15680</name>
</gene>
<evidence type="ECO:0000313" key="3">
    <source>
        <dbReference type="Proteomes" id="UP000691718"/>
    </source>
</evidence>
<evidence type="ECO:0000256" key="1">
    <source>
        <dbReference type="SAM" id="MobiDB-lite"/>
    </source>
</evidence>
<feature type="compositionally biased region" description="Polar residues" evidence="1">
    <location>
        <begin position="149"/>
        <end position="158"/>
    </location>
</feature>
<keyword evidence="3" id="KW-1185">Reference proteome</keyword>
<dbReference type="OrthoDB" id="7490445at2759"/>
<evidence type="ECO:0000313" key="2">
    <source>
        <dbReference type="EMBL" id="CAG5011901.1"/>
    </source>
</evidence>
<proteinExistence type="predicted"/>
<dbReference type="Proteomes" id="UP000691718">
    <property type="component" value="Unassembled WGS sequence"/>
</dbReference>
<protein>
    <submittedName>
        <fullName evidence="2">(apollo) hypothetical protein</fullName>
    </submittedName>
</protein>
<organism evidence="2 3">
    <name type="scientific">Parnassius apollo</name>
    <name type="common">Apollo butterfly</name>
    <name type="synonym">Papilio apollo</name>
    <dbReference type="NCBI Taxonomy" id="110799"/>
    <lineage>
        <taxon>Eukaryota</taxon>
        <taxon>Metazoa</taxon>
        <taxon>Ecdysozoa</taxon>
        <taxon>Arthropoda</taxon>
        <taxon>Hexapoda</taxon>
        <taxon>Insecta</taxon>
        <taxon>Pterygota</taxon>
        <taxon>Neoptera</taxon>
        <taxon>Endopterygota</taxon>
        <taxon>Lepidoptera</taxon>
        <taxon>Glossata</taxon>
        <taxon>Ditrysia</taxon>
        <taxon>Papilionoidea</taxon>
        <taxon>Papilionidae</taxon>
        <taxon>Parnassiinae</taxon>
        <taxon>Parnassini</taxon>
        <taxon>Parnassius</taxon>
        <taxon>Parnassius</taxon>
    </lineage>
</organism>
<comment type="caution">
    <text evidence="2">The sequence shown here is derived from an EMBL/GenBank/DDBJ whole genome shotgun (WGS) entry which is preliminary data.</text>
</comment>
<sequence>MVFLFTDWRAPMTDETEAARRRPPPPPPRPSSYGTQISPHHGNQMSPQHVTHVSTQQGAQMSNQHGAQMSPQHGALRSPQHGAHMSPKHSAQLAIQPVRPPEPRPRTQPPPRLIRPSEHLAIVERSRERRAPPLTPTVAIVHGPRPSVPVSQTPSSHHTALVPHVPSPIHGLLAHYTHPTPYVPSTPPALRPRAPPPMRMPAPVPPTMMRLPQPRRDVQTIKGECELNLRTAKTPLIFRERQRIEYVKNSTLRAPNKHAE</sequence>
<feature type="region of interest" description="Disordered" evidence="1">
    <location>
        <begin position="1"/>
        <end position="118"/>
    </location>
</feature>